<protein>
    <submittedName>
        <fullName evidence="1">CarboxypepD_reg-like domain-containing protein</fullName>
    </submittedName>
</protein>
<reference evidence="1 2" key="1">
    <citation type="submission" date="2016-10" db="EMBL/GenBank/DDBJ databases">
        <authorList>
            <person name="de Groot N.N."/>
        </authorList>
    </citation>
    <scope>NUCLEOTIDE SEQUENCE [LARGE SCALE GENOMIC DNA]</scope>
    <source>
        <strain evidence="1 2">DSM 25186</strain>
    </source>
</reference>
<dbReference type="Gene3D" id="2.60.40.1120">
    <property type="entry name" value="Carboxypeptidase-like, regulatory domain"/>
    <property type="match status" value="1"/>
</dbReference>
<name>A0A1G9S4U3_9BACT</name>
<dbReference type="SUPFAM" id="SSF49464">
    <property type="entry name" value="Carboxypeptidase regulatory domain-like"/>
    <property type="match status" value="1"/>
</dbReference>
<dbReference type="Pfam" id="PF18939">
    <property type="entry name" value="DUF5686"/>
    <property type="match status" value="1"/>
</dbReference>
<evidence type="ECO:0000313" key="2">
    <source>
        <dbReference type="Proteomes" id="UP000198510"/>
    </source>
</evidence>
<sequence>MTVINGKVTDAETGEGMPFVNVYFQGTQIGTTSDFEGNYTLKTETPTDSVVVSYIGYVPRTKAVQRGVTQTILFQLLPDAKTLDEVVVEAGENPAFAILRDVVRHKNDHDIRRLSAYEYESYNKIEIDIDNLSDKLRKRPVMRQISRVLDSLDQIAGDDGKPILPIFLSESVSTFYYRDSPQKKREEIQKTKVTGVGMDDGTLLAQVTGASFQQYNFYKNWLNILGKDFVSPIADGWNLYYDYLLEDSLYLGEDYCYRLDFAPKQVGDLAFRGSVWITKHDFALKQVDVTVGKDANLNYVEKIKIQQELVRTEAGPWLPAKNRVVVDIAELTENSAGMIAKFYNSNRAMRVNQPHDVRFYDSAIELAQDALIEEKNYWQEHRHDSLTSTEVAVYEMIDTIRNLPVVKTYVEVANVLVNGYKKVGMVDIGPYLDAYAFNSVEGQRFRLGFKTNIDFSRKFILKGYAAYGTRDHRWKYGAGVDYIVSRKPWTQVGVRRTYDIGQVALLDVDVAANPIFATFIRFGNLRNTRPFFDTENYAYLRTELVKGLSPMIELRNRHFDPLYNFAYYTTPEHDETAPIASEITVSEATLSLRYARDEMYLQNDNERIQITSDKWPAVTLRYTQGFQGVMGGDFSYHKWNLSASQTIPMSFLGHGYYQLDLGYIPSTLPYPLLKSHIGNQSIFYSTAAFNLMNYFEFVSDTWASMQYQHSFEGFFLNRIPLMRRLKWRMVATGNVLYGSLRPANQALSYEFDGEGTAVMARSLGRAPYAEVGYGIENIFKLVRVDFVHRLTYLDNPNARRFGVLVSMQFKL</sequence>
<dbReference type="STRING" id="1075417.SAMN05421823_11230"/>
<proteinExistence type="predicted"/>
<keyword evidence="2" id="KW-1185">Reference proteome</keyword>
<accession>A0A1G9S4U3</accession>
<dbReference type="Pfam" id="PF13715">
    <property type="entry name" value="CarbopepD_reg_2"/>
    <property type="match status" value="1"/>
</dbReference>
<evidence type="ECO:0000313" key="1">
    <source>
        <dbReference type="EMBL" id="SDM30496.1"/>
    </source>
</evidence>
<dbReference type="InterPro" id="IPR008969">
    <property type="entry name" value="CarboxyPept-like_regulatory"/>
</dbReference>
<dbReference type="InterPro" id="IPR043741">
    <property type="entry name" value="DUF5686"/>
</dbReference>
<organism evidence="1 2">
    <name type="scientific">Catalinimonas alkaloidigena</name>
    <dbReference type="NCBI Taxonomy" id="1075417"/>
    <lineage>
        <taxon>Bacteria</taxon>
        <taxon>Pseudomonadati</taxon>
        <taxon>Bacteroidota</taxon>
        <taxon>Cytophagia</taxon>
        <taxon>Cytophagales</taxon>
        <taxon>Catalimonadaceae</taxon>
        <taxon>Catalinimonas</taxon>
    </lineage>
</organism>
<dbReference type="Proteomes" id="UP000198510">
    <property type="component" value="Unassembled WGS sequence"/>
</dbReference>
<gene>
    <name evidence="1" type="ORF">SAMN05421823_11230</name>
</gene>
<dbReference type="EMBL" id="FNFO01000012">
    <property type="protein sequence ID" value="SDM30496.1"/>
    <property type="molecule type" value="Genomic_DNA"/>
</dbReference>
<dbReference type="AlphaFoldDB" id="A0A1G9S4U3"/>
<dbReference type="OrthoDB" id="983143at2"/>